<dbReference type="Pfam" id="PF13245">
    <property type="entry name" value="AAA_19"/>
    <property type="match status" value="1"/>
</dbReference>
<dbReference type="Proteomes" id="UP000053201">
    <property type="component" value="Unassembled WGS sequence"/>
</dbReference>
<keyword evidence="1" id="KW-0547">Nucleotide-binding</keyword>
<evidence type="ECO:0000313" key="6">
    <source>
        <dbReference type="EMBL" id="KND03425.1"/>
    </source>
</evidence>
<dbReference type="GO" id="GO:0016787">
    <property type="term" value="F:hydrolase activity"/>
    <property type="evidence" value="ECO:0007669"/>
    <property type="project" value="UniProtKB-KW"/>
</dbReference>
<dbReference type="EMBL" id="KQ257451">
    <property type="protein sequence ID" value="KND03425.1"/>
    <property type="molecule type" value="Genomic_DNA"/>
</dbReference>
<dbReference type="Gene3D" id="3.40.50.300">
    <property type="entry name" value="P-loop containing nucleotide triphosphate hydrolases"/>
    <property type="match status" value="2"/>
</dbReference>
<dbReference type="RefSeq" id="XP_016611464.1">
    <property type="nucleotide sequence ID" value="XM_016749238.1"/>
</dbReference>
<dbReference type="STRING" id="645134.A0A0L0HR60"/>
<dbReference type="GO" id="GO:0043139">
    <property type="term" value="F:5'-3' DNA helicase activity"/>
    <property type="evidence" value="ECO:0007669"/>
    <property type="project" value="TreeGrafter"/>
</dbReference>
<organism evidence="6 7">
    <name type="scientific">Spizellomyces punctatus (strain DAOM BR117)</name>
    <dbReference type="NCBI Taxonomy" id="645134"/>
    <lineage>
        <taxon>Eukaryota</taxon>
        <taxon>Fungi</taxon>
        <taxon>Fungi incertae sedis</taxon>
        <taxon>Chytridiomycota</taxon>
        <taxon>Chytridiomycota incertae sedis</taxon>
        <taxon>Chytridiomycetes</taxon>
        <taxon>Spizellomycetales</taxon>
        <taxon>Spizellomycetaceae</taxon>
        <taxon>Spizellomyces</taxon>
    </lineage>
</organism>
<keyword evidence="4" id="KW-0067">ATP-binding</keyword>
<dbReference type="OMA" id="DKMQGQE"/>
<protein>
    <recommendedName>
        <fullName evidence="5">DNA2/NAM7 helicase-like C-terminal domain-containing protein</fullName>
    </recommendedName>
</protein>
<dbReference type="GO" id="GO:0005524">
    <property type="term" value="F:ATP binding"/>
    <property type="evidence" value="ECO:0007669"/>
    <property type="project" value="UniProtKB-KW"/>
</dbReference>
<dbReference type="PANTHER" id="PTHR43788:SF8">
    <property type="entry name" value="DNA-BINDING PROTEIN SMUBP-2"/>
    <property type="match status" value="1"/>
</dbReference>
<evidence type="ECO:0000256" key="2">
    <source>
        <dbReference type="ARBA" id="ARBA00022801"/>
    </source>
</evidence>
<proteinExistence type="predicted"/>
<feature type="domain" description="DNA2/NAM7 helicase-like C-terminal" evidence="5">
    <location>
        <begin position="1159"/>
        <end position="1342"/>
    </location>
</feature>
<dbReference type="eggNOG" id="KOG1805">
    <property type="taxonomic scope" value="Eukaryota"/>
</dbReference>
<evidence type="ECO:0000256" key="4">
    <source>
        <dbReference type="ARBA" id="ARBA00022840"/>
    </source>
</evidence>
<gene>
    <name evidence="6" type="ORF">SPPG_00910</name>
</gene>
<evidence type="ECO:0000259" key="5">
    <source>
        <dbReference type="Pfam" id="PF13087"/>
    </source>
</evidence>
<dbReference type="PANTHER" id="PTHR43788">
    <property type="entry name" value="DNA2/NAM7 HELICASE FAMILY MEMBER"/>
    <property type="match status" value="1"/>
</dbReference>
<evidence type="ECO:0000256" key="3">
    <source>
        <dbReference type="ARBA" id="ARBA00022806"/>
    </source>
</evidence>
<keyword evidence="2" id="KW-0378">Hydrolase</keyword>
<reference evidence="6 7" key="1">
    <citation type="submission" date="2009-08" db="EMBL/GenBank/DDBJ databases">
        <title>The Genome Sequence of Spizellomyces punctatus strain DAOM BR117.</title>
        <authorList>
            <consortium name="The Broad Institute Genome Sequencing Platform"/>
            <person name="Russ C."/>
            <person name="Cuomo C."/>
            <person name="Shea T."/>
            <person name="Young S.K."/>
            <person name="Zeng Q."/>
            <person name="Koehrsen M."/>
            <person name="Haas B."/>
            <person name="Borodovsky M."/>
            <person name="Guigo R."/>
            <person name="Alvarado L."/>
            <person name="Berlin A."/>
            <person name="Bochicchio J."/>
            <person name="Borenstein D."/>
            <person name="Chapman S."/>
            <person name="Chen Z."/>
            <person name="Engels R."/>
            <person name="Freedman E."/>
            <person name="Gellesch M."/>
            <person name="Goldberg J."/>
            <person name="Griggs A."/>
            <person name="Gujja S."/>
            <person name="Heiman D."/>
            <person name="Hepburn T."/>
            <person name="Howarth C."/>
            <person name="Jen D."/>
            <person name="Larson L."/>
            <person name="Lewis B."/>
            <person name="Mehta T."/>
            <person name="Park D."/>
            <person name="Pearson M."/>
            <person name="Roberts A."/>
            <person name="Saif S."/>
            <person name="Shenoy N."/>
            <person name="Sisk P."/>
            <person name="Stolte C."/>
            <person name="Sykes S."/>
            <person name="Thomson T."/>
            <person name="Walk T."/>
            <person name="White J."/>
            <person name="Yandava C."/>
            <person name="Burger G."/>
            <person name="Gray M.W."/>
            <person name="Holland P.W.H."/>
            <person name="King N."/>
            <person name="Lang F.B.F."/>
            <person name="Roger A.J."/>
            <person name="Ruiz-Trillo I."/>
            <person name="Lander E."/>
            <person name="Nusbaum C."/>
        </authorList>
    </citation>
    <scope>NUCLEOTIDE SEQUENCE [LARGE SCALE GENOMIC DNA]</scope>
    <source>
        <strain evidence="6 7">DAOM BR117</strain>
    </source>
</reference>
<dbReference type="InterPro" id="IPR047187">
    <property type="entry name" value="SF1_C_Upf1"/>
</dbReference>
<evidence type="ECO:0000313" key="7">
    <source>
        <dbReference type="Proteomes" id="UP000053201"/>
    </source>
</evidence>
<dbReference type="CDD" id="cd18808">
    <property type="entry name" value="SF1_C_Upf1"/>
    <property type="match status" value="1"/>
</dbReference>
<dbReference type="VEuPathDB" id="FungiDB:SPPG_00910"/>
<dbReference type="InterPro" id="IPR027417">
    <property type="entry name" value="P-loop_NTPase"/>
</dbReference>
<name>A0A0L0HR60_SPIPD</name>
<dbReference type="GeneID" id="27684610"/>
<dbReference type="InterPro" id="IPR041679">
    <property type="entry name" value="DNA2/NAM7-like_C"/>
</dbReference>
<dbReference type="SUPFAM" id="SSF52540">
    <property type="entry name" value="P-loop containing nucleoside triphosphate hydrolases"/>
    <property type="match status" value="1"/>
</dbReference>
<keyword evidence="3" id="KW-0347">Helicase</keyword>
<dbReference type="InterPro" id="IPR050534">
    <property type="entry name" value="Coronavir_polyprotein_1ab"/>
</dbReference>
<evidence type="ECO:0000256" key="1">
    <source>
        <dbReference type="ARBA" id="ARBA00022741"/>
    </source>
</evidence>
<keyword evidence="7" id="KW-1185">Reference proteome</keyword>
<dbReference type="Pfam" id="PF13087">
    <property type="entry name" value="AAA_12"/>
    <property type="match status" value="1"/>
</dbReference>
<dbReference type="InParanoid" id="A0A0L0HR60"/>
<accession>A0A0L0HR60</accession>
<dbReference type="CDD" id="cd17934">
    <property type="entry name" value="DEXXQc_Upf1-like"/>
    <property type="match status" value="1"/>
</dbReference>
<sequence length="1407" mass="159494">MYPSLADIPIPHGVPAKDATSPGYLTATDLARFHVHFCRKLLWLSNDKRRRAKNRKEFTEVSLWDQARFRKGTRWEDQLRVGLELLHGPPHIISAGELIGLITLDTRKHFYVVDVAFASPSFSRQFASKRSIRTVSFGTFKPDFLEIWKHTDEGNFTQIRWRVIDAKASRKVKISHQVQIGYYWLALNEIFQEWVAEHPNRDVQLIGDDTGVVWIPSTNSRHPTSGQFSVSLLRPLLEDFLFRDVPAILGRELKNVPWQYNSLCSGCEFMDRCRKEVVDEEKLSMIPQLSMKDHRFLLHVLGYMRNMNSGHCAIEPEIEELHRLLHPSKPNELAPIERLMESVPGTYGRVQRLLHLNLDAVKQRKIGSCEIEESPVLRSAIRHTVEILGKRCLVFPRREDVAVYLSVGIDPETDKLFGFSIRAVSQSPGTFEFNRQVVADAREPDITRMFVETLANVIRQLIAIKESKEDENLYVQFFVFDSNDQETITEFLVAQACESNADPESIRLCIGALLDHSSVLLTTVQPELLASALLFKPSKALRIAEVKKYLRVFGGPDVDLSGKKEVLYARLVECLSRTHSSFPHGSIGLQRMLPRLVSIHAAVTEMVAIPEPGFYGLDECVRWLVDGQSTSKENVHGDQWLVAIYKAWKAGDVQRTSLLLQSHGEMLHRVSRGLRDRIQDYCTRKETNMECILPNVARDFHVVYIDMCKDKHLRRLLFMAQYEMISTLKSHLLSRLHNTEPILLSYRSKQPDSSYEYIFNVHSGLAYLDTDPDWVAYKWILVREGSDADLMFDDLAYFDTNGERLWINGEERRDIAFANIMDVEVGEQGVQVRIKLRAAGCTLKGGTFRLKRRLVDFNTKKIVKTLIDIDQTAQTSTQRPLFLRMLDDVNIVGAERPSNAEDDLRAEARLQTFYREVYTLSGATEKPLLFMGSQNKAFKTILGRSITLVWGPPGHGKTHTLALAALRLIELSGRRSPGTPFRILMTSYTKAALANFTSKLQRLIDEVKSIPNMEHGDWRQQLNVGLCDDRMPSPATLPLHSIVAGTVWKLWKWMESNPTIGAAFDVLIIDEGSQMPVADAALAISVLCSGTSNVSKRVIIAGDHLQLAPVLKGTYPKETGPGDPQLYGSILECLMRGDDGEAVVLRGRRVSPDVFGPLTTMLRENFRMVKELCTFTNTIYRGGQFEPQRSSLVPARSLPHTLRGLFQSTNALLTVILRPRSHTPLDMLPFELHLQTEAKVVGWLVEALLENFEGRVFVITPHRAQRSAVNEVLRKRQVNGGDRIRVDTVERMQGDEAEIVIACYGFTTHFAQFESELDFVFHRNRLNVALSRARNMCILIASQAILHPPVSVLATHERCEAFAHVKTFVERSAVVQWGVDMVGDDHGAPLRDVTEELADRMENMGLG</sequence>
<dbReference type="OrthoDB" id="6513042at2759"/>